<proteinExistence type="predicted"/>
<evidence type="ECO:0000313" key="2">
    <source>
        <dbReference type="EMBL" id="CAA9524890.1"/>
    </source>
</evidence>
<feature type="region of interest" description="Disordered" evidence="1">
    <location>
        <begin position="346"/>
        <end position="385"/>
    </location>
</feature>
<name>A0A6J4TJJ4_9SPHN</name>
<feature type="non-terminal residue" evidence="2">
    <location>
        <position position="477"/>
    </location>
</feature>
<feature type="compositionally biased region" description="Basic residues" evidence="1">
    <location>
        <begin position="413"/>
        <end position="422"/>
    </location>
</feature>
<sequence>AAQPPRAPRRRACSAGRHLARRLRSIAPRHSGALAAVLLRGHRAPHLSLLLGDGESHQWPGARPLADPVLLQHRCGRLRAHRLPSRSRARLVQPGGSARPDAHHLAFLPSGATGTAAGRGHRAPRLLLPFPRHGDGPPFPPHRAVERRHHHPPHGGAVRRPLLRRAAPGRARDPEPGRGDLRARRLELLQGRRPRRHLHGLAPGNRPDRAQLGRLQRRHVRLPAGPRRARAPGAGGQLEAMDRALSALLARRGAHPSPRLRAVVRPPVQPHLDRFPQHPGCADARRRPRLFREQPPRHLRQPCLLRRQPAALERLLRPHLGPHRVRRSRRLHPAVQGSAATVPRLCRPRSARPAGRARRRHHRPDRRARLPALRTGDRGALRRGDASPAWCAHLRTVRLPRQLQPELPLHRAQDRHRRRRSGARMGGARLSRHRPGSDPAAGGEPPQRVRLARHAGGARGAAGASGRGVHGRLARRL</sequence>
<organism evidence="2">
    <name type="scientific">uncultured Sphingomonas sp</name>
    <dbReference type="NCBI Taxonomy" id="158754"/>
    <lineage>
        <taxon>Bacteria</taxon>
        <taxon>Pseudomonadati</taxon>
        <taxon>Pseudomonadota</taxon>
        <taxon>Alphaproteobacteria</taxon>
        <taxon>Sphingomonadales</taxon>
        <taxon>Sphingomonadaceae</taxon>
        <taxon>Sphingomonas</taxon>
        <taxon>environmental samples</taxon>
    </lineage>
</organism>
<feature type="compositionally biased region" description="Gly residues" evidence="1">
    <location>
        <begin position="457"/>
        <end position="468"/>
    </location>
</feature>
<feature type="region of interest" description="Disordered" evidence="1">
    <location>
        <begin position="132"/>
        <end position="209"/>
    </location>
</feature>
<gene>
    <name evidence="2" type="ORF">AVDCRST_MAG31-1844</name>
</gene>
<feature type="compositionally biased region" description="Basic and acidic residues" evidence="1">
    <location>
        <begin position="170"/>
        <end position="187"/>
    </location>
</feature>
<dbReference type="EMBL" id="CADCWA010000147">
    <property type="protein sequence ID" value="CAA9524890.1"/>
    <property type="molecule type" value="Genomic_DNA"/>
</dbReference>
<feature type="compositionally biased region" description="Low complexity" evidence="1">
    <location>
        <begin position="155"/>
        <end position="169"/>
    </location>
</feature>
<feature type="compositionally biased region" description="Basic and acidic residues" evidence="1">
    <location>
        <begin position="375"/>
        <end position="385"/>
    </location>
</feature>
<reference evidence="2" key="1">
    <citation type="submission" date="2020-02" db="EMBL/GenBank/DDBJ databases">
        <authorList>
            <person name="Meier V. D."/>
        </authorList>
    </citation>
    <scope>NUCLEOTIDE SEQUENCE</scope>
    <source>
        <strain evidence="2">AVDCRST_MAG31</strain>
    </source>
</reference>
<feature type="compositionally biased region" description="Basic residues" evidence="1">
    <location>
        <begin position="346"/>
        <end position="366"/>
    </location>
</feature>
<feature type="region of interest" description="Disordered" evidence="1">
    <location>
        <begin position="404"/>
        <end position="477"/>
    </location>
</feature>
<feature type="non-terminal residue" evidence="2">
    <location>
        <position position="1"/>
    </location>
</feature>
<dbReference type="AlphaFoldDB" id="A0A6J4TJJ4"/>
<evidence type="ECO:0000256" key="1">
    <source>
        <dbReference type="SAM" id="MobiDB-lite"/>
    </source>
</evidence>
<protein>
    <submittedName>
        <fullName evidence="2">GH144</fullName>
    </submittedName>
</protein>
<accession>A0A6J4TJJ4</accession>